<reference evidence="5 6" key="1">
    <citation type="submission" date="2024-04" db="EMBL/GenBank/DDBJ databases">
        <title>Novel genus in family Flammeovirgaceae.</title>
        <authorList>
            <person name="Nguyen T.H."/>
            <person name="Vuong T.Q."/>
            <person name="Le H."/>
            <person name="Kim S.-G."/>
        </authorList>
    </citation>
    <scope>NUCLEOTIDE SEQUENCE [LARGE SCALE GENOMIC DNA]</scope>
    <source>
        <strain evidence="5 6">JCM 23209</strain>
    </source>
</reference>
<proteinExistence type="predicted"/>
<dbReference type="Gene3D" id="1.10.10.60">
    <property type="entry name" value="Homeodomain-like"/>
    <property type="match status" value="2"/>
</dbReference>
<dbReference type="Pfam" id="PF12833">
    <property type="entry name" value="HTH_18"/>
    <property type="match status" value="1"/>
</dbReference>
<dbReference type="InterPro" id="IPR013096">
    <property type="entry name" value="Cupin_2"/>
</dbReference>
<dbReference type="GO" id="GO:0003700">
    <property type="term" value="F:DNA-binding transcription factor activity"/>
    <property type="evidence" value="ECO:0007669"/>
    <property type="project" value="InterPro"/>
</dbReference>
<dbReference type="InterPro" id="IPR014710">
    <property type="entry name" value="RmlC-like_jellyroll"/>
</dbReference>
<keyword evidence="3" id="KW-0804">Transcription</keyword>
<dbReference type="SUPFAM" id="SSF51182">
    <property type="entry name" value="RmlC-like cupins"/>
    <property type="match status" value="1"/>
</dbReference>
<dbReference type="RefSeq" id="WP_346822482.1">
    <property type="nucleotide sequence ID" value="NZ_JBDKWZ010000010.1"/>
</dbReference>
<dbReference type="PANTHER" id="PTHR43280:SF2">
    <property type="entry name" value="HTH-TYPE TRANSCRIPTIONAL REGULATOR EXSA"/>
    <property type="match status" value="1"/>
</dbReference>
<dbReference type="AlphaFoldDB" id="A0AAW9SB59"/>
<dbReference type="GO" id="GO:0043565">
    <property type="term" value="F:sequence-specific DNA binding"/>
    <property type="evidence" value="ECO:0007669"/>
    <property type="project" value="InterPro"/>
</dbReference>
<keyword evidence="2" id="KW-0238">DNA-binding</keyword>
<dbReference type="PANTHER" id="PTHR43280">
    <property type="entry name" value="ARAC-FAMILY TRANSCRIPTIONAL REGULATOR"/>
    <property type="match status" value="1"/>
</dbReference>
<gene>
    <name evidence="5" type="ORF">AAG747_17400</name>
</gene>
<feature type="domain" description="HTH araC/xylS-type" evidence="4">
    <location>
        <begin position="188"/>
        <end position="287"/>
    </location>
</feature>
<organism evidence="5 6">
    <name type="scientific">Rapidithrix thailandica</name>
    <dbReference type="NCBI Taxonomy" id="413964"/>
    <lineage>
        <taxon>Bacteria</taxon>
        <taxon>Pseudomonadati</taxon>
        <taxon>Bacteroidota</taxon>
        <taxon>Cytophagia</taxon>
        <taxon>Cytophagales</taxon>
        <taxon>Flammeovirgaceae</taxon>
        <taxon>Rapidithrix</taxon>
    </lineage>
</organism>
<dbReference type="Proteomes" id="UP001403385">
    <property type="component" value="Unassembled WGS sequence"/>
</dbReference>
<sequence>MNVVQFSVPVANEASVVIEEDILPYFYNVFHRHREVQLTFILKGGGTLLVGNYTQTFQAGDIYVIGANQPHLFKSEPEHYSMYEAGQVHAIHVFFDPEVTLKEMFALPECSGIRKFLDWTKNGIQVSREKVEEVSLDLQRLKRADSLERLLMFVQILQKLSKDVNGYRSLSNGFSKFPLPDSEGIRMNRIYQYTINHYGEDISLEKIAAVAHLTPHAFCKYFKKHTRKTYRKFLNEIRINEACKKMIRGEYEGISSVVYSSGFTNRITFNRVFKRVIGMSPTEYLRTRKRKPTDDSR</sequence>
<protein>
    <submittedName>
        <fullName evidence="5">AraC family transcriptional regulator</fullName>
    </submittedName>
</protein>
<name>A0AAW9SB59_9BACT</name>
<dbReference type="EMBL" id="JBDKWZ010000010">
    <property type="protein sequence ID" value="MEN7549703.1"/>
    <property type="molecule type" value="Genomic_DNA"/>
</dbReference>
<evidence type="ECO:0000313" key="6">
    <source>
        <dbReference type="Proteomes" id="UP001403385"/>
    </source>
</evidence>
<dbReference type="InterPro" id="IPR011051">
    <property type="entry name" value="RmlC_Cupin_sf"/>
</dbReference>
<dbReference type="Pfam" id="PF07883">
    <property type="entry name" value="Cupin_2"/>
    <property type="match status" value="1"/>
</dbReference>
<evidence type="ECO:0000256" key="3">
    <source>
        <dbReference type="ARBA" id="ARBA00023163"/>
    </source>
</evidence>
<evidence type="ECO:0000313" key="5">
    <source>
        <dbReference type="EMBL" id="MEN7549703.1"/>
    </source>
</evidence>
<dbReference type="Gene3D" id="2.60.120.10">
    <property type="entry name" value="Jelly Rolls"/>
    <property type="match status" value="1"/>
</dbReference>
<evidence type="ECO:0000259" key="4">
    <source>
        <dbReference type="PROSITE" id="PS01124"/>
    </source>
</evidence>
<dbReference type="SUPFAM" id="SSF46689">
    <property type="entry name" value="Homeodomain-like"/>
    <property type="match status" value="2"/>
</dbReference>
<keyword evidence="1" id="KW-0805">Transcription regulation</keyword>
<dbReference type="InterPro" id="IPR018060">
    <property type="entry name" value="HTH_AraC"/>
</dbReference>
<dbReference type="PROSITE" id="PS01124">
    <property type="entry name" value="HTH_ARAC_FAMILY_2"/>
    <property type="match status" value="1"/>
</dbReference>
<keyword evidence="6" id="KW-1185">Reference proteome</keyword>
<evidence type="ECO:0000256" key="2">
    <source>
        <dbReference type="ARBA" id="ARBA00023125"/>
    </source>
</evidence>
<dbReference type="InterPro" id="IPR009057">
    <property type="entry name" value="Homeodomain-like_sf"/>
</dbReference>
<evidence type="ECO:0000256" key="1">
    <source>
        <dbReference type="ARBA" id="ARBA00023015"/>
    </source>
</evidence>
<accession>A0AAW9SB59</accession>
<dbReference type="SMART" id="SM00342">
    <property type="entry name" value="HTH_ARAC"/>
    <property type="match status" value="1"/>
</dbReference>
<comment type="caution">
    <text evidence="5">The sequence shown here is derived from an EMBL/GenBank/DDBJ whole genome shotgun (WGS) entry which is preliminary data.</text>
</comment>